<dbReference type="AlphaFoldDB" id="A0A3L6PQ54"/>
<name>A0A3L6PQ54_PANMI</name>
<dbReference type="EMBL" id="PQIB02000016">
    <property type="protein sequence ID" value="RLM61964.1"/>
    <property type="molecule type" value="Genomic_DNA"/>
</dbReference>
<dbReference type="Proteomes" id="UP000275267">
    <property type="component" value="Unassembled WGS sequence"/>
</dbReference>
<protein>
    <submittedName>
        <fullName evidence="1">Uncharacterized protein</fullName>
    </submittedName>
</protein>
<sequence length="58" mass="6396">MDACKVALHQAVQLARDDRPSPSAFALHVLERARKTGIEEEAELRFGTVSVSCHVTFT</sequence>
<proteinExistence type="predicted"/>
<evidence type="ECO:0000313" key="2">
    <source>
        <dbReference type="Proteomes" id="UP000275267"/>
    </source>
</evidence>
<keyword evidence="2" id="KW-1185">Reference proteome</keyword>
<gene>
    <name evidence="1" type="ORF">C2845_PM14G08310</name>
</gene>
<evidence type="ECO:0000313" key="1">
    <source>
        <dbReference type="EMBL" id="RLM61964.1"/>
    </source>
</evidence>
<accession>A0A3L6PQ54</accession>
<organism evidence="1 2">
    <name type="scientific">Panicum miliaceum</name>
    <name type="common">Proso millet</name>
    <name type="synonym">Broomcorn millet</name>
    <dbReference type="NCBI Taxonomy" id="4540"/>
    <lineage>
        <taxon>Eukaryota</taxon>
        <taxon>Viridiplantae</taxon>
        <taxon>Streptophyta</taxon>
        <taxon>Embryophyta</taxon>
        <taxon>Tracheophyta</taxon>
        <taxon>Spermatophyta</taxon>
        <taxon>Magnoliopsida</taxon>
        <taxon>Liliopsida</taxon>
        <taxon>Poales</taxon>
        <taxon>Poaceae</taxon>
        <taxon>PACMAD clade</taxon>
        <taxon>Panicoideae</taxon>
        <taxon>Panicodae</taxon>
        <taxon>Paniceae</taxon>
        <taxon>Panicinae</taxon>
        <taxon>Panicum</taxon>
        <taxon>Panicum sect. Panicum</taxon>
    </lineage>
</organism>
<reference evidence="2" key="1">
    <citation type="journal article" date="2019" name="Nat. Commun.">
        <title>The genome of broomcorn millet.</title>
        <authorList>
            <person name="Zou C."/>
            <person name="Miki D."/>
            <person name="Li D."/>
            <person name="Tang Q."/>
            <person name="Xiao L."/>
            <person name="Rajput S."/>
            <person name="Deng P."/>
            <person name="Jia W."/>
            <person name="Huang R."/>
            <person name="Zhang M."/>
            <person name="Sun Y."/>
            <person name="Hu J."/>
            <person name="Fu X."/>
            <person name="Schnable P.S."/>
            <person name="Li F."/>
            <person name="Zhang H."/>
            <person name="Feng B."/>
            <person name="Zhu X."/>
            <person name="Liu R."/>
            <person name="Schnable J.C."/>
            <person name="Zhu J.-K."/>
            <person name="Zhang H."/>
        </authorList>
    </citation>
    <scope>NUCLEOTIDE SEQUENCE [LARGE SCALE GENOMIC DNA]</scope>
</reference>
<comment type="caution">
    <text evidence="1">The sequence shown here is derived from an EMBL/GenBank/DDBJ whole genome shotgun (WGS) entry which is preliminary data.</text>
</comment>